<dbReference type="STRING" id="856736.SAMN04488058_11877"/>
<dbReference type="Proteomes" id="UP000199223">
    <property type="component" value="Unassembled WGS sequence"/>
</dbReference>
<name>A0A1H7BYY9_9DEIO</name>
<evidence type="ECO:0000313" key="2">
    <source>
        <dbReference type="EMBL" id="SEJ78565.1"/>
    </source>
</evidence>
<organism evidence="2 3">
    <name type="scientific">Deinococcus reticulitermitis</name>
    <dbReference type="NCBI Taxonomy" id="856736"/>
    <lineage>
        <taxon>Bacteria</taxon>
        <taxon>Thermotogati</taxon>
        <taxon>Deinococcota</taxon>
        <taxon>Deinococci</taxon>
        <taxon>Deinococcales</taxon>
        <taxon>Deinococcaceae</taxon>
        <taxon>Deinococcus</taxon>
    </lineage>
</organism>
<protein>
    <submittedName>
        <fullName evidence="2">Uncharacterized protein</fullName>
    </submittedName>
</protein>
<gene>
    <name evidence="2" type="ORF">SAMN04488058_11877</name>
</gene>
<keyword evidence="1" id="KW-0472">Membrane</keyword>
<keyword evidence="1" id="KW-1133">Transmembrane helix</keyword>
<feature type="transmembrane region" description="Helical" evidence="1">
    <location>
        <begin position="51"/>
        <end position="70"/>
    </location>
</feature>
<evidence type="ECO:0000313" key="3">
    <source>
        <dbReference type="Proteomes" id="UP000199223"/>
    </source>
</evidence>
<accession>A0A1H7BYY9</accession>
<sequence length="75" mass="7996">MKILSRALVLIGLIVLLVGMWFLINNHIAINQLHAIAYSNRSTDGPNPNQGVLLQTGLAAAGGFLMGLGLSMPKR</sequence>
<reference evidence="3" key="1">
    <citation type="submission" date="2016-10" db="EMBL/GenBank/DDBJ databases">
        <authorList>
            <person name="Varghese N."/>
            <person name="Submissions S."/>
        </authorList>
    </citation>
    <scope>NUCLEOTIDE SEQUENCE [LARGE SCALE GENOMIC DNA]</scope>
    <source>
        <strain evidence="3">CGMCC 1.10218</strain>
    </source>
</reference>
<proteinExistence type="predicted"/>
<keyword evidence="3" id="KW-1185">Reference proteome</keyword>
<keyword evidence="1" id="KW-0812">Transmembrane</keyword>
<dbReference type="OrthoDB" id="72858at2"/>
<dbReference type="RefSeq" id="WP_092265409.1">
    <property type="nucleotide sequence ID" value="NZ_FNZA01000018.1"/>
</dbReference>
<dbReference type="AlphaFoldDB" id="A0A1H7BYY9"/>
<dbReference type="EMBL" id="FNZA01000018">
    <property type="protein sequence ID" value="SEJ78565.1"/>
    <property type="molecule type" value="Genomic_DNA"/>
</dbReference>
<evidence type="ECO:0000256" key="1">
    <source>
        <dbReference type="SAM" id="Phobius"/>
    </source>
</evidence>